<dbReference type="GO" id="GO:0043531">
    <property type="term" value="F:ADP binding"/>
    <property type="evidence" value="ECO:0007669"/>
    <property type="project" value="InterPro"/>
</dbReference>
<evidence type="ECO:0000256" key="1">
    <source>
        <dbReference type="ARBA" id="ARBA00005820"/>
    </source>
</evidence>
<dbReference type="InterPro" id="IPR010982">
    <property type="entry name" value="Lambda_DNA-bd_dom_sf"/>
</dbReference>
<dbReference type="SUPFAM" id="SSF52540">
    <property type="entry name" value="P-loop containing nucleoside triphosphate hydrolases"/>
    <property type="match status" value="1"/>
</dbReference>
<gene>
    <name evidence="10" type="ORF">CP980_28435</name>
</gene>
<dbReference type="PROSITE" id="PS51755">
    <property type="entry name" value="OMPR_PHOB"/>
    <property type="match status" value="1"/>
</dbReference>
<keyword evidence="5" id="KW-0804">Transcription</keyword>
<evidence type="ECO:0000256" key="5">
    <source>
        <dbReference type="ARBA" id="ARBA00023163"/>
    </source>
</evidence>
<dbReference type="InterPro" id="IPR001867">
    <property type="entry name" value="OmpR/PhoB-type_DNA-bd"/>
</dbReference>
<evidence type="ECO:0000256" key="4">
    <source>
        <dbReference type="ARBA" id="ARBA00023125"/>
    </source>
</evidence>
<dbReference type="PRINTS" id="PR00364">
    <property type="entry name" value="DISEASERSIST"/>
</dbReference>
<dbReference type="PANTHER" id="PTHR35807">
    <property type="entry name" value="TRANSCRIPTIONAL REGULATOR REDD-RELATED"/>
    <property type="match status" value="1"/>
</dbReference>
<dbReference type="GO" id="GO:0003677">
    <property type="term" value="F:DNA binding"/>
    <property type="evidence" value="ECO:0007669"/>
    <property type="project" value="UniProtKB-UniRule"/>
</dbReference>
<dbReference type="SUPFAM" id="SSF46894">
    <property type="entry name" value="C-terminal effector domain of the bipartite response regulators"/>
    <property type="match status" value="1"/>
</dbReference>
<evidence type="ECO:0000256" key="7">
    <source>
        <dbReference type="SAM" id="MobiDB-lite"/>
    </source>
</evidence>
<dbReference type="EMBL" id="CP023692">
    <property type="protein sequence ID" value="QEV48485.1"/>
    <property type="molecule type" value="Genomic_DNA"/>
</dbReference>
<dbReference type="SUPFAM" id="SSF47413">
    <property type="entry name" value="lambda repressor-like DNA-binding domains"/>
    <property type="match status" value="1"/>
</dbReference>
<dbReference type="PROSITE" id="PS50943">
    <property type="entry name" value="HTH_CROC1"/>
    <property type="match status" value="1"/>
</dbReference>
<keyword evidence="2" id="KW-0902">Two-component regulatory system</keyword>
<dbReference type="Gene3D" id="3.40.50.300">
    <property type="entry name" value="P-loop containing nucleotide triphosphate hydrolases"/>
    <property type="match status" value="1"/>
</dbReference>
<comment type="similarity">
    <text evidence="1">Belongs to the AfsR/DnrI/RedD regulatory family.</text>
</comment>
<evidence type="ECO:0000256" key="3">
    <source>
        <dbReference type="ARBA" id="ARBA00023015"/>
    </source>
</evidence>
<dbReference type="Pfam" id="PF00486">
    <property type="entry name" value="Trans_reg_C"/>
    <property type="match status" value="1"/>
</dbReference>
<dbReference type="InterPro" id="IPR011990">
    <property type="entry name" value="TPR-like_helical_dom_sf"/>
</dbReference>
<evidence type="ECO:0000259" key="8">
    <source>
        <dbReference type="PROSITE" id="PS50943"/>
    </source>
</evidence>
<dbReference type="KEGG" id="svn:CP980_28435"/>
<evidence type="ECO:0000313" key="10">
    <source>
        <dbReference type="EMBL" id="QEV48485.1"/>
    </source>
</evidence>
<dbReference type="Gene3D" id="1.10.8.430">
    <property type="entry name" value="Helical domain of apoptotic protease-activating factors"/>
    <property type="match status" value="1"/>
</dbReference>
<dbReference type="Proteomes" id="UP000325563">
    <property type="component" value="Chromosome"/>
</dbReference>
<evidence type="ECO:0000259" key="9">
    <source>
        <dbReference type="PROSITE" id="PS51755"/>
    </source>
</evidence>
<dbReference type="Pfam" id="PF03704">
    <property type="entry name" value="BTAD"/>
    <property type="match status" value="1"/>
</dbReference>
<proteinExistence type="inferred from homology"/>
<evidence type="ECO:0000313" key="11">
    <source>
        <dbReference type="Proteomes" id="UP000325563"/>
    </source>
</evidence>
<keyword evidence="4 6" id="KW-0238">DNA-binding</keyword>
<dbReference type="AlphaFoldDB" id="A0A5J6JD91"/>
<sequence length="665" mass="72975">MSQRMLAEQSGLSMRTLREIEQDRVLRPRAVSLQRLAEVLNEPQLRTHAHIGGSLLTFSPDETSEFGIRLLGPFAALRGSVELDIGTPQQRHLLALLALNANQAVQRDEIVDVLWGEEPPYSFQQLVHTHVSRLRGFLDRHRSAALGAPSIIRRSEGYQLCIDQDQVDLLQFQELSAAAALARQHGDVPSEHRTLSRAVQMYTGELLEGFGERLRAHPSVADYYRMHLSATLRLADLAICAGQYDEAIPWLRQVQRGHPLHEGLHSRLMVALAASGQQVAALAVYTKLESTLRKEFGIEPSAELRAAHLSVLGQGASSWPPGPAARLTQRQVSASPSLLPRDPEDFVGRSEHHPVLSRLTKSRATSPLGLASVVSLYGPTAAGKSVLAIRTAHASRPHFPDGQLYVDLRGHTPEPLSAQAALSHFLQALSVAEKDVPRTLSGCVALYRSLLADRRTLIVLDNVTDEEHARPLLPGGFNSAVLLTSREPLAALEDARHFRIPSFTTEQARELLARITGQHRTAAEPAAADEIVELCEALPLAVRIVGLRLAMRPHWTLSHMAQRLRDEDHRLDALSQGALAVRPRLEGSFAALTPGDRRALHDLARAVDGGFSTAMAMAALNCSAQRADSLLERLTDQQVIEPTDARDGTYDFAPLIRLHAMEPQP</sequence>
<dbReference type="PANTHER" id="PTHR35807:SF1">
    <property type="entry name" value="TRANSCRIPTIONAL REGULATOR REDD"/>
    <property type="match status" value="1"/>
</dbReference>
<dbReference type="InterPro" id="IPR042197">
    <property type="entry name" value="Apaf_helical"/>
</dbReference>
<dbReference type="InterPro" id="IPR027417">
    <property type="entry name" value="P-loop_NTPase"/>
</dbReference>
<dbReference type="SUPFAM" id="SSF48452">
    <property type="entry name" value="TPR-like"/>
    <property type="match status" value="1"/>
</dbReference>
<dbReference type="GO" id="GO:0000160">
    <property type="term" value="P:phosphorelay signal transduction system"/>
    <property type="evidence" value="ECO:0007669"/>
    <property type="project" value="UniProtKB-KW"/>
</dbReference>
<feature type="region of interest" description="Disordered" evidence="7">
    <location>
        <begin position="330"/>
        <end position="349"/>
    </location>
</feature>
<dbReference type="SMART" id="SM00862">
    <property type="entry name" value="Trans_reg_C"/>
    <property type="match status" value="1"/>
</dbReference>
<dbReference type="Gene3D" id="1.10.260.40">
    <property type="entry name" value="lambda repressor-like DNA-binding domains"/>
    <property type="match status" value="1"/>
</dbReference>
<dbReference type="Gene3D" id="1.10.10.10">
    <property type="entry name" value="Winged helix-like DNA-binding domain superfamily/Winged helix DNA-binding domain"/>
    <property type="match status" value="1"/>
</dbReference>
<dbReference type="InterPro" id="IPR051677">
    <property type="entry name" value="AfsR-DnrI-RedD_regulator"/>
</dbReference>
<accession>A0A5J6JD91</accession>
<dbReference type="InterPro" id="IPR001387">
    <property type="entry name" value="Cro/C1-type_HTH"/>
</dbReference>
<dbReference type="CDD" id="cd15831">
    <property type="entry name" value="BTAD"/>
    <property type="match status" value="1"/>
</dbReference>
<name>A0A5J6JD91_STRVI</name>
<keyword evidence="3" id="KW-0805">Transcription regulation</keyword>
<dbReference type="Gene3D" id="1.25.40.10">
    <property type="entry name" value="Tetratricopeptide repeat domain"/>
    <property type="match status" value="1"/>
</dbReference>
<evidence type="ECO:0000256" key="2">
    <source>
        <dbReference type="ARBA" id="ARBA00023012"/>
    </source>
</evidence>
<feature type="domain" description="OmpR/PhoB-type" evidence="9">
    <location>
        <begin position="53"/>
        <end position="162"/>
    </location>
</feature>
<dbReference type="InterPro" id="IPR036388">
    <property type="entry name" value="WH-like_DNA-bd_sf"/>
</dbReference>
<dbReference type="InterPro" id="IPR016032">
    <property type="entry name" value="Sig_transdc_resp-reg_C-effctor"/>
</dbReference>
<organism evidence="10 11">
    <name type="scientific">Streptomyces vinaceus</name>
    <dbReference type="NCBI Taxonomy" id="1960"/>
    <lineage>
        <taxon>Bacteria</taxon>
        <taxon>Bacillati</taxon>
        <taxon>Actinomycetota</taxon>
        <taxon>Actinomycetes</taxon>
        <taxon>Kitasatosporales</taxon>
        <taxon>Streptomycetaceae</taxon>
        <taxon>Streptomyces</taxon>
    </lineage>
</organism>
<feature type="domain" description="HTH cro/C1-type" evidence="8">
    <location>
        <begin position="1"/>
        <end position="48"/>
    </location>
</feature>
<evidence type="ECO:0000256" key="6">
    <source>
        <dbReference type="PROSITE-ProRule" id="PRU01091"/>
    </source>
</evidence>
<dbReference type="CDD" id="cd00093">
    <property type="entry name" value="HTH_XRE"/>
    <property type="match status" value="1"/>
</dbReference>
<dbReference type="InterPro" id="IPR005158">
    <property type="entry name" value="BTAD"/>
</dbReference>
<reference evidence="10 11" key="1">
    <citation type="submission" date="2017-09" db="EMBL/GenBank/DDBJ databases">
        <authorList>
            <person name="Lee N."/>
            <person name="Cho B.-K."/>
        </authorList>
    </citation>
    <scope>NUCLEOTIDE SEQUENCE [LARGE SCALE GENOMIC DNA]</scope>
    <source>
        <strain evidence="10 11">ATCC 27476</strain>
    </source>
</reference>
<protein>
    <submittedName>
        <fullName evidence="10">Uncharacterized protein</fullName>
    </submittedName>
</protein>
<dbReference type="GO" id="GO:0006355">
    <property type="term" value="P:regulation of DNA-templated transcription"/>
    <property type="evidence" value="ECO:0007669"/>
    <property type="project" value="InterPro"/>
</dbReference>
<keyword evidence="11" id="KW-1185">Reference proteome</keyword>
<feature type="DNA-binding region" description="OmpR/PhoB-type" evidence="6">
    <location>
        <begin position="53"/>
        <end position="162"/>
    </location>
</feature>
<dbReference type="SMART" id="SM01043">
    <property type="entry name" value="BTAD"/>
    <property type="match status" value="1"/>
</dbReference>